<dbReference type="InterPro" id="IPR050270">
    <property type="entry name" value="DegV_domain_contain"/>
</dbReference>
<dbReference type="RefSeq" id="WP_109304991.1">
    <property type="nucleotide sequence ID" value="NZ_BJUF01000022.1"/>
</dbReference>
<dbReference type="PANTHER" id="PTHR33434:SF8">
    <property type="entry name" value="DEGV DOMAIN-CONTAINING PROTEIN SPR1019"/>
    <property type="match status" value="1"/>
</dbReference>
<evidence type="ECO:0000313" key="4">
    <source>
        <dbReference type="Proteomes" id="UP000245938"/>
    </source>
</evidence>
<dbReference type="SUPFAM" id="SSF82549">
    <property type="entry name" value="DAK1/DegV-like"/>
    <property type="match status" value="1"/>
</dbReference>
<dbReference type="Proteomes" id="UP000245938">
    <property type="component" value="Unassembled WGS sequence"/>
</dbReference>
<keyword evidence="4" id="KW-1185">Reference proteome</keyword>
<evidence type="ECO:0000256" key="1">
    <source>
        <dbReference type="ARBA" id="ARBA00003238"/>
    </source>
</evidence>
<dbReference type="GO" id="GO:0008289">
    <property type="term" value="F:lipid binding"/>
    <property type="evidence" value="ECO:0007669"/>
    <property type="project" value="UniProtKB-KW"/>
</dbReference>
<dbReference type="Pfam" id="PF02645">
    <property type="entry name" value="DegV"/>
    <property type="match status" value="1"/>
</dbReference>
<reference evidence="3 4" key="1">
    <citation type="submission" date="2018-05" db="EMBL/GenBank/DDBJ databases">
        <title>Kurthia sibirica genome sequence.</title>
        <authorList>
            <person name="Maclea K.S."/>
            <person name="Goen A.E."/>
        </authorList>
    </citation>
    <scope>NUCLEOTIDE SEQUENCE [LARGE SCALE GENOMIC DNA]</scope>
    <source>
        <strain evidence="3 4">ATCC 49154</strain>
    </source>
</reference>
<dbReference type="EMBL" id="QFVR01000003">
    <property type="protein sequence ID" value="PWI26387.1"/>
    <property type="molecule type" value="Genomic_DNA"/>
</dbReference>
<dbReference type="Gene3D" id="3.30.1180.10">
    <property type="match status" value="1"/>
</dbReference>
<evidence type="ECO:0000256" key="2">
    <source>
        <dbReference type="ARBA" id="ARBA00023121"/>
    </source>
</evidence>
<accession>A0A2U3APC6</accession>
<protein>
    <submittedName>
        <fullName evidence="3">Fatty acid-binding protein DegV</fullName>
    </submittedName>
</protein>
<sequence length="279" mass="30163">MGQIKIVSDSTGGITKEEIEKYNIHIVPLTIHIDGETFEDNVDLSPEEFLVKMATSKELPKSSQPAVGVFEELFNELGKDGDEVLVITMTGGMSGTVKSAESAASISDAKVTVVDSRFTSFGLGFQVLEAAKMAQANKSMDEILARLDHVRANTHLYVIIDTLENMVKGGRIGKGKSLMSSILNIKPVANLEGGEYNLVAKVRSYKAVVKYVYNQYLEDTAGKKVIGAGIQHADGMKMAEPLAELIKQSGFNDLKFGFTSPIISTHTGPGAIGFSYYTE</sequence>
<dbReference type="AlphaFoldDB" id="A0A2U3APC6"/>
<evidence type="ECO:0000313" key="3">
    <source>
        <dbReference type="EMBL" id="PWI26387.1"/>
    </source>
</evidence>
<comment type="caution">
    <text evidence="3">The sequence shown here is derived from an EMBL/GenBank/DDBJ whole genome shotgun (WGS) entry which is preliminary data.</text>
</comment>
<comment type="function">
    <text evidence="1">May bind long-chain fatty acids, such as palmitate, and may play a role in lipid transport or fatty acid metabolism.</text>
</comment>
<organism evidence="3 4">
    <name type="scientific">Kurthia sibirica</name>
    <dbReference type="NCBI Taxonomy" id="202750"/>
    <lineage>
        <taxon>Bacteria</taxon>
        <taxon>Bacillati</taxon>
        <taxon>Bacillota</taxon>
        <taxon>Bacilli</taxon>
        <taxon>Bacillales</taxon>
        <taxon>Caryophanaceae</taxon>
        <taxon>Kurthia</taxon>
    </lineage>
</organism>
<dbReference type="PROSITE" id="PS51482">
    <property type="entry name" value="DEGV"/>
    <property type="match status" value="1"/>
</dbReference>
<gene>
    <name evidence="3" type="ORF">DEX24_03365</name>
</gene>
<dbReference type="OrthoDB" id="5429275at2"/>
<dbReference type="NCBIfam" id="TIGR00762">
    <property type="entry name" value="DegV"/>
    <property type="match status" value="1"/>
</dbReference>
<proteinExistence type="predicted"/>
<dbReference type="PANTHER" id="PTHR33434">
    <property type="entry name" value="DEGV DOMAIN-CONTAINING PROTEIN DR_1986-RELATED"/>
    <property type="match status" value="1"/>
</dbReference>
<dbReference type="Gene3D" id="3.40.50.10170">
    <property type="match status" value="1"/>
</dbReference>
<dbReference type="InterPro" id="IPR043168">
    <property type="entry name" value="DegV_C"/>
</dbReference>
<dbReference type="InterPro" id="IPR003797">
    <property type="entry name" value="DegV"/>
</dbReference>
<name>A0A2U3APC6_9BACL</name>
<keyword evidence="2" id="KW-0446">Lipid-binding</keyword>